<dbReference type="Proteomes" id="UP000001631">
    <property type="component" value="Unassembled WGS sequence"/>
</dbReference>
<evidence type="ECO:0000313" key="3">
    <source>
        <dbReference type="Proteomes" id="UP000001631"/>
    </source>
</evidence>
<proteinExistence type="predicted"/>
<evidence type="ECO:0000313" key="2">
    <source>
        <dbReference type="EMBL" id="EEH06684.1"/>
    </source>
</evidence>
<gene>
    <name evidence="2" type="ORF">HCBG_04904</name>
</gene>
<name>C0NP24_AJECG</name>
<feature type="compositionally biased region" description="Low complexity" evidence="1">
    <location>
        <begin position="122"/>
        <end position="131"/>
    </location>
</feature>
<organism evidence="2 3">
    <name type="scientific">Ajellomyces capsulatus (strain G186AR / H82 / ATCC MYA-2454 / RMSCC 2432)</name>
    <name type="common">Darling's disease fungus</name>
    <name type="synonym">Histoplasma capsulatum</name>
    <dbReference type="NCBI Taxonomy" id="447093"/>
    <lineage>
        <taxon>Eukaryota</taxon>
        <taxon>Fungi</taxon>
        <taxon>Dikarya</taxon>
        <taxon>Ascomycota</taxon>
        <taxon>Pezizomycotina</taxon>
        <taxon>Eurotiomycetes</taxon>
        <taxon>Eurotiomycetidae</taxon>
        <taxon>Onygenales</taxon>
        <taxon>Ajellomycetaceae</taxon>
        <taxon>Histoplasma</taxon>
    </lineage>
</organism>
<keyword evidence="3" id="KW-1185">Reference proteome</keyword>
<sequence length="523" mass="58082">MPIAWIPEVTDGSCLKGRVDLHSHPSLFAASMTTLGTAFSSQLAGVFCHAGLNKYARTQTSTSSPFKWTEIVAITLRLSMRTPTLILDQLERMTGKPFSSSPEVSDITSDSDDTTGNNMITNSNSDNGLDDSNLKQSGYCEPISHLHPRQSNTVPIFKRDVSYAFGTLSAPSLKGFLSWACDQCNGKDGRKISGIGTVNSLETLWKQFSQVCKVDTSHPIDVLIIAQAQNVITFVADKKKLSQRERPKGIMYVDNLAEFTRMILATTTNMLFLIGQLKIQLILFCHLAGIVNRKPARSSAGTPLPTPSTLYDLGVLNSLNQQKVPLRNNLDDRFVFCQAVREGDAVHLVHELKPSSSSVRLLYANISHQLPFLTKHYEQQMSVIRARDADCSTRLLSALMRFSRRLRLSSDELQGMKALEANWHQEETSRTGHKEGAFLCSAVKVLAEETKFGITATKRVLWSFEALSTQDDQLDSSRRIKHSSAATSIAKFECYLNTIRIFVFRSHPADGRGFDPVTPLARF</sequence>
<evidence type="ECO:0000256" key="1">
    <source>
        <dbReference type="SAM" id="MobiDB-lite"/>
    </source>
</evidence>
<dbReference type="HOGENOM" id="CLU_655468_0_0_1"/>
<protein>
    <submittedName>
        <fullName evidence="2">Uncharacterized protein</fullName>
    </submittedName>
</protein>
<dbReference type="PANTHER" id="PTHR37535">
    <property type="entry name" value="FLUG DOMAIN PROTEIN"/>
    <property type="match status" value="1"/>
</dbReference>
<dbReference type="EMBL" id="GG663368">
    <property type="protein sequence ID" value="EEH06684.1"/>
    <property type="molecule type" value="Genomic_DNA"/>
</dbReference>
<feature type="region of interest" description="Disordered" evidence="1">
    <location>
        <begin position="96"/>
        <end position="131"/>
    </location>
</feature>
<reference evidence="2" key="1">
    <citation type="submission" date="2009-02" db="EMBL/GenBank/DDBJ databases">
        <title>The Genome Sequence of Ajellomyces capsulatus strain G186AR.</title>
        <authorList>
            <consortium name="The Broad Institute Genome Sequencing Platform"/>
            <person name="Champion M."/>
            <person name="Cuomo C."/>
            <person name="Ma L.-J."/>
            <person name="Henn M.R."/>
            <person name="Sil A."/>
            <person name="Goldman B."/>
            <person name="Young S.K."/>
            <person name="Kodira C.D."/>
            <person name="Zeng Q."/>
            <person name="Koehrsen M."/>
            <person name="Alvarado L."/>
            <person name="Berlin A."/>
            <person name="Borenstein D."/>
            <person name="Chen Z."/>
            <person name="Engels R."/>
            <person name="Freedman E."/>
            <person name="Gellesch M."/>
            <person name="Goldberg J."/>
            <person name="Griggs A."/>
            <person name="Gujja S."/>
            <person name="Heiman D."/>
            <person name="Hepburn T."/>
            <person name="Howarth C."/>
            <person name="Jen D."/>
            <person name="Larson L."/>
            <person name="Lewis B."/>
            <person name="Mehta T."/>
            <person name="Park D."/>
            <person name="Pearson M."/>
            <person name="Roberts A."/>
            <person name="Saif S."/>
            <person name="Shea T."/>
            <person name="Shenoy N."/>
            <person name="Sisk P."/>
            <person name="Stolte C."/>
            <person name="Sykes S."/>
            <person name="Walk T."/>
            <person name="White J."/>
            <person name="Yandava C."/>
            <person name="Klein B."/>
            <person name="McEwen J.G."/>
            <person name="Puccia R."/>
            <person name="Goldman G.H."/>
            <person name="Felipe M.S."/>
            <person name="Nino-Vega G."/>
            <person name="San-Blas G."/>
            <person name="Taylor J."/>
            <person name="Mendoza L."/>
            <person name="Galagan J."/>
            <person name="Nusbaum C."/>
            <person name="Birren B."/>
        </authorList>
    </citation>
    <scope>NUCLEOTIDE SEQUENCE</scope>
    <source>
        <strain evidence="2">G186AR</strain>
    </source>
</reference>
<accession>C0NP24</accession>
<dbReference type="InterPro" id="IPR021842">
    <property type="entry name" value="DUF3435"/>
</dbReference>
<dbReference type="AlphaFoldDB" id="C0NP24"/>
<dbReference type="RefSeq" id="XP_045287165.1">
    <property type="nucleotide sequence ID" value="XM_045431953.1"/>
</dbReference>
<dbReference type="PANTHER" id="PTHR37535:SF2">
    <property type="entry name" value="FINGER DOMAIN PROTEIN, PUTATIVE (AFU_ORTHOLOGUE AFUA_6G09300)-RELATED"/>
    <property type="match status" value="1"/>
</dbReference>
<dbReference type="InParanoid" id="C0NP24"/>
<dbReference type="GeneID" id="69037920"/>
<dbReference type="STRING" id="447093.C0NP24"/>
<dbReference type="Pfam" id="PF11917">
    <property type="entry name" value="DUF3435"/>
    <property type="match status" value="1"/>
</dbReference>